<gene>
    <name evidence="1" type="ORF">WICPIJ_004203</name>
</gene>
<keyword evidence="2" id="KW-1185">Reference proteome</keyword>
<name>A0A9P8Q8F1_WICPI</name>
<protein>
    <submittedName>
        <fullName evidence="1">Uncharacterized protein</fullName>
    </submittedName>
</protein>
<dbReference type="Proteomes" id="UP000774326">
    <property type="component" value="Unassembled WGS sequence"/>
</dbReference>
<dbReference type="EMBL" id="JAEUBG010002298">
    <property type="protein sequence ID" value="KAH3684850.1"/>
    <property type="molecule type" value="Genomic_DNA"/>
</dbReference>
<organism evidence="1 2">
    <name type="scientific">Wickerhamomyces pijperi</name>
    <name type="common">Yeast</name>
    <name type="synonym">Pichia pijperi</name>
    <dbReference type="NCBI Taxonomy" id="599730"/>
    <lineage>
        <taxon>Eukaryota</taxon>
        <taxon>Fungi</taxon>
        <taxon>Dikarya</taxon>
        <taxon>Ascomycota</taxon>
        <taxon>Saccharomycotina</taxon>
        <taxon>Saccharomycetes</taxon>
        <taxon>Phaffomycetales</taxon>
        <taxon>Wickerhamomycetaceae</taxon>
        <taxon>Wickerhamomyces</taxon>
    </lineage>
</organism>
<comment type="caution">
    <text evidence="1">The sequence shown here is derived from an EMBL/GenBank/DDBJ whole genome shotgun (WGS) entry which is preliminary data.</text>
</comment>
<proteinExistence type="predicted"/>
<sequence>MVTNESITTDKLIDWINNLDASTSDTSPLNQVPELITSTIEALKSTTALDAFQHDLKDEVHTLLEPKLEIFKDFVDSKIEILGSQSTIKESDMYSTLLWFYTQYSDQINVVIMALAIAVAIKLLRTLTFKLLGDYPAQNEGTYGVDDDIVSTEISMISQIEREYTQNFSVIPMCKPNYNREESLLDQLYENLGVDSGSESFLAGVVTDEASLETTAEEESLENTLSQALLTSQGLKHKTSKQLVFKNSSSVLESPKKSNDKNCSPVINITEETVYSSDFSKSDTLQDSYLR</sequence>
<evidence type="ECO:0000313" key="1">
    <source>
        <dbReference type="EMBL" id="KAH3684850.1"/>
    </source>
</evidence>
<reference evidence="1" key="2">
    <citation type="submission" date="2021-01" db="EMBL/GenBank/DDBJ databases">
        <authorList>
            <person name="Schikora-Tamarit M.A."/>
        </authorList>
    </citation>
    <scope>NUCLEOTIDE SEQUENCE</scope>
    <source>
        <strain evidence="1">CBS2887</strain>
    </source>
</reference>
<accession>A0A9P8Q8F1</accession>
<reference evidence="1" key="1">
    <citation type="journal article" date="2021" name="Open Biol.">
        <title>Shared evolutionary footprints suggest mitochondrial oxidative damage underlies multiple complex I losses in fungi.</title>
        <authorList>
            <person name="Schikora-Tamarit M.A."/>
            <person name="Marcet-Houben M."/>
            <person name="Nosek J."/>
            <person name="Gabaldon T."/>
        </authorList>
    </citation>
    <scope>NUCLEOTIDE SEQUENCE</scope>
    <source>
        <strain evidence="1">CBS2887</strain>
    </source>
</reference>
<dbReference type="AlphaFoldDB" id="A0A9P8Q8F1"/>
<evidence type="ECO:0000313" key="2">
    <source>
        <dbReference type="Proteomes" id="UP000774326"/>
    </source>
</evidence>